<dbReference type="AlphaFoldDB" id="A0A1A8WRK8"/>
<dbReference type="EMBL" id="FLQU01001664">
    <property type="protein sequence ID" value="SBS93955.1"/>
    <property type="molecule type" value="Genomic_DNA"/>
</dbReference>
<proteinExistence type="predicted"/>
<dbReference type="EMBL" id="FLQV01000549">
    <property type="protein sequence ID" value="SBS95755.1"/>
    <property type="molecule type" value="Genomic_DNA"/>
</dbReference>
<accession>A0A1A8WRK8</accession>
<organism evidence="1 4">
    <name type="scientific">Plasmodium ovale curtisi</name>
    <dbReference type="NCBI Taxonomy" id="864141"/>
    <lineage>
        <taxon>Eukaryota</taxon>
        <taxon>Sar</taxon>
        <taxon>Alveolata</taxon>
        <taxon>Apicomplexa</taxon>
        <taxon>Aconoidasida</taxon>
        <taxon>Haemosporida</taxon>
        <taxon>Plasmodiidae</taxon>
        <taxon>Plasmodium</taxon>
        <taxon>Plasmodium (Plasmodium)</taxon>
    </lineage>
</organism>
<reference evidence="3 4" key="1">
    <citation type="submission" date="2016-05" db="EMBL/GenBank/DDBJ databases">
        <authorList>
            <person name="Naeem Raeece"/>
        </authorList>
    </citation>
    <scope>NUCLEOTIDE SEQUENCE [LARGE SCALE GENOMIC DNA]</scope>
</reference>
<sequence>MRSGTSALKWRAKSLLPNGATTVHGWVYIVQTTDSLLANFLPTKWVSTWEHKLNALVSFKWEKKKECGCRKT</sequence>
<evidence type="ECO:0000313" key="1">
    <source>
        <dbReference type="EMBL" id="SBS93955.1"/>
    </source>
</evidence>
<protein>
    <submittedName>
        <fullName evidence="1">Uncharacterized protein</fullName>
    </submittedName>
</protein>
<evidence type="ECO:0000313" key="2">
    <source>
        <dbReference type="EMBL" id="SBS95755.1"/>
    </source>
</evidence>
<evidence type="ECO:0000313" key="4">
    <source>
        <dbReference type="Proteomes" id="UP000078560"/>
    </source>
</evidence>
<gene>
    <name evidence="2" type="ORF">POVCU1_030120</name>
    <name evidence="1" type="ORF">POVCU2_0084760</name>
</gene>
<dbReference type="Proteomes" id="UP000078560">
    <property type="component" value="Unassembled WGS sequence"/>
</dbReference>
<reference evidence="1" key="2">
    <citation type="submission" date="2016-05" db="EMBL/GenBank/DDBJ databases">
        <authorList>
            <person name="Lavstsen T."/>
            <person name="Jespersen J.S."/>
        </authorList>
    </citation>
    <scope>NUCLEOTIDE SEQUENCE [LARGE SCALE GENOMIC DNA]</scope>
</reference>
<name>A0A1A8WRK8_PLAOA</name>
<dbReference type="Proteomes" id="UP000078546">
    <property type="component" value="Unassembled WGS sequence"/>
</dbReference>
<evidence type="ECO:0000313" key="3">
    <source>
        <dbReference type="Proteomes" id="UP000078546"/>
    </source>
</evidence>